<keyword evidence="3" id="KW-1185">Reference proteome</keyword>
<organism evidence="2 3">
    <name type="scientific">Liparis tanakae</name>
    <name type="common">Tanaka's snailfish</name>
    <dbReference type="NCBI Taxonomy" id="230148"/>
    <lineage>
        <taxon>Eukaryota</taxon>
        <taxon>Metazoa</taxon>
        <taxon>Chordata</taxon>
        <taxon>Craniata</taxon>
        <taxon>Vertebrata</taxon>
        <taxon>Euteleostomi</taxon>
        <taxon>Actinopterygii</taxon>
        <taxon>Neopterygii</taxon>
        <taxon>Teleostei</taxon>
        <taxon>Neoteleostei</taxon>
        <taxon>Acanthomorphata</taxon>
        <taxon>Eupercaria</taxon>
        <taxon>Perciformes</taxon>
        <taxon>Cottioidei</taxon>
        <taxon>Cottales</taxon>
        <taxon>Liparidae</taxon>
        <taxon>Liparis</taxon>
    </lineage>
</organism>
<dbReference type="OrthoDB" id="6426880at2759"/>
<evidence type="ECO:0000313" key="3">
    <source>
        <dbReference type="Proteomes" id="UP000314294"/>
    </source>
</evidence>
<dbReference type="EMBL" id="SRLO01000011">
    <property type="protein sequence ID" value="TNN87321.1"/>
    <property type="molecule type" value="Genomic_DNA"/>
</dbReference>
<protein>
    <submittedName>
        <fullName evidence="2">Uncharacterized protein</fullName>
    </submittedName>
</protein>
<evidence type="ECO:0000313" key="2">
    <source>
        <dbReference type="EMBL" id="TNN87321.1"/>
    </source>
</evidence>
<evidence type="ECO:0000256" key="1">
    <source>
        <dbReference type="SAM" id="MobiDB-lite"/>
    </source>
</evidence>
<comment type="caution">
    <text evidence="2">The sequence shown here is derived from an EMBL/GenBank/DDBJ whole genome shotgun (WGS) entry which is preliminary data.</text>
</comment>
<sequence length="272" mass="29931">MASSSSISSRADDVQLALQRAKKKISNLQNKLNKLHHPVSVGQPAESLVDGRWSRKTFFTKEVGQPPVEEGHQGPYTLINPEDNPRVNEELRQRLPSPATQQPSNSTQQPSNSTQQPNNSTQQLSNSTQQLSNSTQQLSNSTQQLSNSTQQLSNSTQQPNNSTQQPSNSTQQPSNPDRSGIHLGLDQTDPPRDLQEVPGPWSWTLLHEQRAEEEEHPELMVVPPQEDMWSALTGLEQWCQGYGPRAGSRPEAGSQDPGPPSDPARSNGPCET</sequence>
<gene>
    <name evidence="2" type="ORF">EYF80_002523</name>
</gene>
<feature type="compositionally biased region" description="Basic and acidic residues" evidence="1">
    <location>
        <begin position="83"/>
        <end position="93"/>
    </location>
</feature>
<reference evidence="2 3" key="1">
    <citation type="submission" date="2019-03" db="EMBL/GenBank/DDBJ databases">
        <title>First draft genome of Liparis tanakae, snailfish: a comprehensive survey of snailfish specific genes.</title>
        <authorList>
            <person name="Kim W."/>
            <person name="Song I."/>
            <person name="Jeong J.-H."/>
            <person name="Kim D."/>
            <person name="Kim S."/>
            <person name="Ryu S."/>
            <person name="Song J.Y."/>
            <person name="Lee S.K."/>
        </authorList>
    </citation>
    <scope>NUCLEOTIDE SEQUENCE [LARGE SCALE GENOMIC DNA]</scope>
    <source>
        <tissue evidence="2">Muscle</tissue>
    </source>
</reference>
<feature type="region of interest" description="Disordered" evidence="1">
    <location>
        <begin position="60"/>
        <end position="199"/>
    </location>
</feature>
<feature type="compositionally biased region" description="Low complexity" evidence="1">
    <location>
        <begin position="100"/>
        <end position="176"/>
    </location>
</feature>
<dbReference type="Proteomes" id="UP000314294">
    <property type="component" value="Unassembled WGS sequence"/>
</dbReference>
<proteinExistence type="predicted"/>
<dbReference type="Gene3D" id="1.10.287.950">
    <property type="entry name" value="Methyl-accepting chemotaxis protein"/>
    <property type="match status" value="1"/>
</dbReference>
<dbReference type="SUPFAM" id="SSF58104">
    <property type="entry name" value="Methyl-accepting chemotaxis protein (MCP) signaling domain"/>
    <property type="match status" value="1"/>
</dbReference>
<accession>A0A4Z2JBE8</accession>
<dbReference type="AlphaFoldDB" id="A0A4Z2JBE8"/>
<name>A0A4Z2JBE8_9TELE</name>
<feature type="region of interest" description="Disordered" evidence="1">
    <location>
        <begin position="239"/>
        <end position="272"/>
    </location>
</feature>